<sequence length="107" mass="11775">MYVKITAGSHGGDLIFETAGPIESGALAAEVDNDGEVAYTEAIPSMPALLHMLEIDLEQRTKYERTSGLVRIRWARWPDQEEGSVGLVTTRNVFIVGDDGKTIDRVR</sequence>
<proteinExistence type="predicted"/>
<evidence type="ECO:0000313" key="1">
    <source>
        <dbReference type="EMBL" id="KKL12245.1"/>
    </source>
</evidence>
<dbReference type="AlphaFoldDB" id="A0A0F9AS57"/>
<gene>
    <name evidence="1" type="ORF">LCGC14_2537730</name>
</gene>
<reference evidence="1" key="1">
    <citation type="journal article" date="2015" name="Nature">
        <title>Complex archaea that bridge the gap between prokaryotes and eukaryotes.</title>
        <authorList>
            <person name="Spang A."/>
            <person name="Saw J.H."/>
            <person name="Jorgensen S.L."/>
            <person name="Zaremba-Niedzwiedzka K."/>
            <person name="Martijn J."/>
            <person name="Lind A.E."/>
            <person name="van Eijk R."/>
            <person name="Schleper C."/>
            <person name="Guy L."/>
            <person name="Ettema T.J."/>
        </authorList>
    </citation>
    <scope>NUCLEOTIDE SEQUENCE</scope>
</reference>
<protein>
    <submittedName>
        <fullName evidence="1">Uncharacterized protein</fullName>
    </submittedName>
</protein>
<dbReference type="EMBL" id="LAZR01041339">
    <property type="protein sequence ID" value="KKL12245.1"/>
    <property type="molecule type" value="Genomic_DNA"/>
</dbReference>
<organism evidence="1">
    <name type="scientific">marine sediment metagenome</name>
    <dbReference type="NCBI Taxonomy" id="412755"/>
    <lineage>
        <taxon>unclassified sequences</taxon>
        <taxon>metagenomes</taxon>
        <taxon>ecological metagenomes</taxon>
    </lineage>
</organism>
<name>A0A0F9AS57_9ZZZZ</name>
<accession>A0A0F9AS57</accession>
<comment type="caution">
    <text evidence="1">The sequence shown here is derived from an EMBL/GenBank/DDBJ whole genome shotgun (WGS) entry which is preliminary data.</text>
</comment>